<comment type="caution">
    <text evidence="2">The sequence shown here is derived from an EMBL/GenBank/DDBJ whole genome shotgun (WGS) entry which is preliminary data.</text>
</comment>
<evidence type="ECO:0000313" key="2">
    <source>
        <dbReference type="EMBL" id="KAK6631328.1"/>
    </source>
</evidence>
<protein>
    <submittedName>
        <fullName evidence="2">Uncharacterized protein</fullName>
    </submittedName>
</protein>
<organism evidence="2 3">
    <name type="scientific">Polyplax serrata</name>
    <name type="common">Common mouse louse</name>
    <dbReference type="NCBI Taxonomy" id="468196"/>
    <lineage>
        <taxon>Eukaryota</taxon>
        <taxon>Metazoa</taxon>
        <taxon>Ecdysozoa</taxon>
        <taxon>Arthropoda</taxon>
        <taxon>Hexapoda</taxon>
        <taxon>Insecta</taxon>
        <taxon>Pterygota</taxon>
        <taxon>Neoptera</taxon>
        <taxon>Paraneoptera</taxon>
        <taxon>Psocodea</taxon>
        <taxon>Troctomorpha</taxon>
        <taxon>Phthiraptera</taxon>
        <taxon>Anoplura</taxon>
        <taxon>Polyplacidae</taxon>
        <taxon>Polyplax</taxon>
    </lineage>
</organism>
<proteinExistence type="predicted"/>
<evidence type="ECO:0000256" key="1">
    <source>
        <dbReference type="SAM" id="MobiDB-lite"/>
    </source>
</evidence>
<gene>
    <name evidence="2" type="ORF">RUM44_005854</name>
</gene>
<dbReference type="EMBL" id="JAWJWF010000006">
    <property type="protein sequence ID" value="KAK6631328.1"/>
    <property type="molecule type" value="Genomic_DNA"/>
</dbReference>
<sequence>MKTTKTTAEDMKRKNRKRTEEVDDTKIPFRFWGKLFRVIGYFNLSFTVLYSRNGRAALPYCYSLEVFTASKSETVNIRFCGSLLVE</sequence>
<keyword evidence="3" id="KW-1185">Reference proteome</keyword>
<dbReference type="Proteomes" id="UP001359485">
    <property type="component" value="Unassembled WGS sequence"/>
</dbReference>
<name>A0ABR1AY94_POLSC</name>
<reference evidence="2 3" key="1">
    <citation type="submission" date="2023-09" db="EMBL/GenBank/DDBJ databases">
        <title>Genomes of two closely related lineages of the louse Polyplax serrata with different host specificities.</title>
        <authorList>
            <person name="Martinu J."/>
            <person name="Tarabai H."/>
            <person name="Stefka J."/>
            <person name="Hypsa V."/>
        </authorList>
    </citation>
    <scope>NUCLEOTIDE SEQUENCE [LARGE SCALE GENOMIC DNA]</scope>
    <source>
        <strain evidence="2">98ZLc_SE</strain>
    </source>
</reference>
<feature type="compositionally biased region" description="Basic and acidic residues" evidence="1">
    <location>
        <begin position="7"/>
        <end position="21"/>
    </location>
</feature>
<accession>A0ABR1AY94</accession>
<evidence type="ECO:0000313" key="3">
    <source>
        <dbReference type="Proteomes" id="UP001359485"/>
    </source>
</evidence>
<feature type="region of interest" description="Disordered" evidence="1">
    <location>
        <begin position="1"/>
        <end position="21"/>
    </location>
</feature>